<dbReference type="AlphaFoldDB" id="A0AA86J8F0"/>
<reference evidence="1 2" key="1">
    <citation type="submission" date="2023-10" db="EMBL/GenBank/DDBJ databases">
        <title>Complete Genome Sequence of Limnobacter thiooxidans CS-K2T, Isolated from freshwater lake sediments in Bavaria, Germany.</title>
        <authorList>
            <person name="Naruki M."/>
            <person name="Watanabe A."/>
            <person name="Warashina T."/>
            <person name="Morita T."/>
            <person name="Arakawa K."/>
        </authorList>
    </citation>
    <scope>NUCLEOTIDE SEQUENCE [LARGE SCALE GENOMIC DNA]</scope>
    <source>
        <strain evidence="1 2">CS-K2</strain>
    </source>
</reference>
<protein>
    <submittedName>
        <fullName evidence="1">Alpha/beta hydrolase</fullName>
    </submittedName>
</protein>
<dbReference type="EMBL" id="AP028947">
    <property type="protein sequence ID" value="BET27005.1"/>
    <property type="molecule type" value="Genomic_DNA"/>
</dbReference>
<dbReference type="InterPro" id="IPR029058">
    <property type="entry name" value="AB_hydrolase_fold"/>
</dbReference>
<dbReference type="RefSeq" id="WP_130557872.1">
    <property type="nucleotide sequence ID" value="NZ_AP028947.1"/>
</dbReference>
<dbReference type="Gene3D" id="3.40.50.1820">
    <property type="entry name" value="alpha/beta hydrolase"/>
    <property type="match status" value="1"/>
</dbReference>
<evidence type="ECO:0000313" key="1">
    <source>
        <dbReference type="EMBL" id="BET27005.1"/>
    </source>
</evidence>
<proteinExistence type="predicted"/>
<name>A0AA86J8F0_9BURK</name>
<keyword evidence="1" id="KW-0378">Hydrolase</keyword>
<evidence type="ECO:0000313" key="2">
    <source>
        <dbReference type="Proteomes" id="UP001329151"/>
    </source>
</evidence>
<sequence length="221" mass="23894">MLNPVCITVPGLNGSGPNHWQSWAEKEIPGCRRVTGIDFDKPVIAAWADAIRKNIRDESGSVILIAHSFGCLASIVAIADNETKVAGVILVAPASPQRFSATGLVLDDAVAETTLMGCLPANPLGVPGVVIASTDDPWMKITHAQYWADAWGLRFTWLRNAGHINAESGFGRWQSLAQLVKTFREQVAATPLGDVQDQIGPVKNRFSTLAKLRQITRESIE</sequence>
<dbReference type="Proteomes" id="UP001329151">
    <property type="component" value="Chromosome"/>
</dbReference>
<dbReference type="SUPFAM" id="SSF53474">
    <property type="entry name" value="alpha/beta-Hydrolases"/>
    <property type="match status" value="1"/>
</dbReference>
<dbReference type="InterPro" id="IPR010662">
    <property type="entry name" value="RBBP9/YdeN"/>
</dbReference>
<keyword evidence="2" id="KW-1185">Reference proteome</keyword>
<dbReference type="KEGG" id="lto:RGQ30_25060"/>
<gene>
    <name evidence="1" type="ORF">RGQ30_25060</name>
</gene>
<accession>A0AA86J8F0</accession>
<organism evidence="1 2">
    <name type="scientific">Limnobacter thiooxidans</name>
    <dbReference type="NCBI Taxonomy" id="131080"/>
    <lineage>
        <taxon>Bacteria</taxon>
        <taxon>Pseudomonadati</taxon>
        <taxon>Pseudomonadota</taxon>
        <taxon>Betaproteobacteria</taxon>
        <taxon>Burkholderiales</taxon>
        <taxon>Burkholderiaceae</taxon>
        <taxon>Limnobacter</taxon>
    </lineage>
</organism>
<dbReference type="GO" id="GO:0016787">
    <property type="term" value="F:hydrolase activity"/>
    <property type="evidence" value="ECO:0007669"/>
    <property type="project" value="UniProtKB-KW"/>
</dbReference>
<dbReference type="Pfam" id="PF06821">
    <property type="entry name" value="Ser_hydrolase"/>
    <property type="match status" value="1"/>
</dbReference>